<dbReference type="PATRIC" id="fig|1502.174.peg.126"/>
<protein>
    <recommendedName>
        <fullName evidence="3">Polymer-forming cytoskeletal protein</fullName>
    </recommendedName>
</protein>
<reference evidence="1 2" key="1">
    <citation type="submission" date="2016-01" db="EMBL/GenBank/DDBJ databases">
        <authorList>
            <person name="Oliw E.H."/>
        </authorList>
    </citation>
    <scope>NUCLEOTIDE SEQUENCE [LARGE SCALE GENOMIC DNA]</scope>
    <source>
        <strain evidence="1 2">MJR7757A</strain>
    </source>
</reference>
<comment type="caution">
    <text evidence="1">The sequence shown here is derived from an EMBL/GenBank/DDBJ whole genome shotgun (WGS) entry which is preliminary data.</text>
</comment>
<sequence>MSNNIDISGSGKVTGGDYNNINISGRGKVIGDVKANNINVSGMAKALGDMEFREMVISGSFKALGNLNATENIGVSGRFKGEKNIVTNRLNIAGYFICLNEINFDLLEFGGYIKCINNCEGRKICGEGKLRIDGLLSADDIDIRLIGQSSINEIGGENIKIKSGKDNNFKLWIFNYKQKNQLTCNLIEGDNIEIENTRAKVVRGKNIIVGKNCTIERIEYSGEFKIDEKSLVKEKILI</sequence>
<dbReference type="AlphaFoldDB" id="A0A133NET4"/>
<name>A0A133NET4_CLOPF</name>
<dbReference type="Proteomes" id="UP000070646">
    <property type="component" value="Unassembled WGS sequence"/>
</dbReference>
<organism evidence="1 2">
    <name type="scientific">Clostridium perfringens</name>
    <dbReference type="NCBI Taxonomy" id="1502"/>
    <lineage>
        <taxon>Bacteria</taxon>
        <taxon>Bacillati</taxon>
        <taxon>Bacillota</taxon>
        <taxon>Clostridia</taxon>
        <taxon>Eubacteriales</taxon>
        <taxon>Clostridiaceae</taxon>
        <taxon>Clostridium</taxon>
    </lineage>
</organism>
<evidence type="ECO:0000313" key="1">
    <source>
        <dbReference type="EMBL" id="KXA14799.1"/>
    </source>
</evidence>
<dbReference type="RefSeq" id="WP_060794400.1">
    <property type="nucleotide sequence ID" value="NZ_CATNWN010000002.1"/>
</dbReference>
<evidence type="ECO:0000313" key="2">
    <source>
        <dbReference type="Proteomes" id="UP000070646"/>
    </source>
</evidence>
<evidence type="ECO:0008006" key="3">
    <source>
        <dbReference type="Google" id="ProtNLM"/>
    </source>
</evidence>
<dbReference type="EMBL" id="LRPU01000005">
    <property type="protein sequence ID" value="KXA14799.1"/>
    <property type="molecule type" value="Genomic_DNA"/>
</dbReference>
<proteinExistence type="predicted"/>
<accession>A0A133NET4</accession>
<gene>
    <name evidence="1" type="ORF">HMPREF3222_00124</name>
</gene>